<proteinExistence type="predicted"/>
<evidence type="ECO:0000259" key="1">
    <source>
        <dbReference type="Pfam" id="PF05368"/>
    </source>
</evidence>
<reference evidence="2" key="1">
    <citation type="submission" date="2022-06" db="EMBL/GenBank/DDBJ databases">
        <title>Complete genome sequences of two strains of the flax pathogen Septoria linicola.</title>
        <authorList>
            <person name="Lapalu N."/>
            <person name="Simon A."/>
            <person name="Demenou B."/>
            <person name="Paumier D."/>
            <person name="Guillot M.-P."/>
            <person name="Gout L."/>
            <person name="Valade R."/>
        </authorList>
    </citation>
    <scope>NUCLEOTIDE SEQUENCE</scope>
    <source>
        <strain evidence="2">SE15195</strain>
    </source>
</reference>
<feature type="domain" description="NmrA-like" evidence="1">
    <location>
        <begin position="4"/>
        <end position="82"/>
    </location>
</feature>
<dbReference type="PANTHER" id="PTHR48079">
    <property type="entry name" value="PROTEIN YEEZ"/>
    <property type="match status" value="1"/>
</dbReference>
<evidence type="ECO:0000313" key="2">
    <source>
        <dbReference type="EMBL" id="USW55245.1"/>
    </source>
</evidence>
<dbReference type="SUPFAM" id="SSF51735">
    <property type="entry name" value="NAD(P)-binding Rossmann-fold domains"/>
    <property type="match status" value="1"/>
</dbReference>
<dbReference type="EMBL" id="CP099424">
    <property type="protein sequence ID" value="USW55245.1"/>
    <property type="molecule type" value="Genomic_DNA"/>
</dbReference>
<dbReference type="PANTHER" id="PTHR48079:SF8">
    <property type="entry name" value="NAD(P)-BINDING DOMAIN-CONTAINING PROTEIN"/>
    <property type="match status" value="1"/>
</dbReference>
<dbReference type="GO" id="GO:0005737">
    <property type="term" value="C:cytoplasm"/>
    <property type="evidence" value="ECO:0007669"/>
    <property type="project" value="TreeGrafter"/>
</dbReference>
<gene>
    <name evidence="2" type="ORF">Slin15195_G085640</name>
</gene>
<dbReference type="Pfam" id="PF05368">
    <property type="entry name" value="NmrA"/>
    <property type="match status" value="1"/>
</dbReference>
<dbReference type="GO" id="GO:0004029">
    <property type="term" value="F:aldehyde dehydrogenase (NAD+) activity"/>
    <property type="evidence" value="ECO:0007669"/>
    <property type="project" value="TreeGrafter"/>
</dbReference>
<keyword evidence="3" id="KW-1185">Reference proteome</keyword>
<dbReference type="Gene3D" id="3.40.50.720">
    <property type="entry name" value="NAD(P)-binding Rossmann-like Domain"/>
    <property type="match status" value="1"/>
</dbReference>
<name>A0A9Q9ELN1_9PEZI</name>
<accession>A0A9Q9ELN1</accession>
<dbReference type="AlphaFoldDB" id="A0A9Q9ELN1"/>
<evidence type="ECO:0000313" key="3">
    <source>
        <dbReference type="Proteomes" id="UP001056384"/>
    </source>
</evidence>
<protein>
    <submittedName>
        <fullName evidence="2">NAD(P)-binding domain, NAD(P)-binding domain superfamily</fullName>
    </submittedName>
</protein>
<dbReference type="InterPro" id="IPR051783">
    <property type="entry name" value="NAD(P)-dependent_oxidoreduct"/>
</dbReference>
<dbReference type="Proteomes" id="UP001056384">
    <property type="component" value="Chromosome 7"/>
</dbReference>
<dbReference type="InterPro" id="IPR008030">
    <property type="entry name" value="NmrA-like"/>
</dbReference>
<dbReference type="OrthoDB" id="2130169at2759"/>
<dbReference type="InterPro" id="IPR036291">
    <property type="entry name" value="NAD(P)-bd_dom_sf"/>
</dbReference>
<organism evidence="2 3">
    <name type="scientific">Septoria linicola</name>
    <dbReference type="NCBI Taxonomy" id="215465"/>
    <lineage>
        <taxon>Eukaryota</taxon>
        <taxon>Fungi</taxon>
        <taxon>Dikarya</taxon>
        <taxon>Ascomycota</taxon>
        <taxon>Pezizomycotina</taxon>
        <taxon>Dothideomycetes</taxon>
        <taxon>Dothideomycetidae</taxon>
        <taxon>Mycosphaerellales</taxon>
        <taxon>Mycosphaerellaceae</taxon>
        <taxon>Septoria</taxon>
    </lineage>
</organism>
<sequence>MLRVFLTGATGYIGGEALYSIYNATSIRSQITVLVRDPQKAELVTSQFPGVRIVHGDLDNSDLIREESSRADAVFHVASTKHAASCNAIANGLQVRRNRPGYWIQMSGASVFSTPDIENGTYGEARPDVYRDVMDADKITSIIKSNPSRTVDQLVLSQDPSRVRTALVIGPLIYGNGHGPGNTTSIQLPELARNTLRIGQGFQNYFRSMLEAVASEKARAWNVEGVYFVENGKMSFGELSQAVAVEAHKQGLSASPEVSRSSDANEANEYMPHGAVLWGTKLQPSVKHSEQRLSLAGDPFTEIPEPQ</sequence>